<dbReference type="EMBL" id="BMAV01002819">
    <property type="protein sequence ID" value="GFY41990.1"/>
    <property type="molecule type" value="Genomic_DNA"/>
</dbReference>
<proteinExistence type="predicted"/>
<comment type="caution">
    <text evidence="1">The sequence shown here is derived from an EMBL/GenBank/DDBJ whole genome shotgun (WGS) entry which is preliminary data.</text>
</comment>
<evidence type="ECO:0000313" key="1">
    <source>
        <dbReference type="EMBL" id="GFY41990.1"/>
    </source>
</evidence>
<gene>
    <name evidence="1" type="ORF">TNIN_275811</name>
</gene>
<dbReference type="AlphaFoldDB" id="A0A8X6WVH6"/>
<sequence>MDLRSLIQPEMDVVQQWDYCGKKAKDKQCKEVEPGMILLPEIFFEAILEEIYDSLFNIPSSFRRSLEMKLSQILQARNTLVSNA</sequence>
<evidence type="ECO:0000313" key="2">
    <source>
        <dbReference type="Proteomes" id="UP000886998"/>
    </source>
</evidence>
<accession>A0A8X6WVH6</accession>
<keyword evidence="2" id="KW-1185">Reference proteome</keyword>
<organism evidence="1 2">
    <name type="scientific">Trichonephila inaurata madagascariensis</name>
    <dbReference type="NCBI Taxonomy" id="2747483"/>
    <lineage>
        <taxon>Eukaryota</taxon>
        <taxon>Metazoa</taxon>
        <taxon>Ecdysozoa</taxon>
        <taxon>Arthropoda</taxon>
        <taxon>Chelicerata</taxon>
        <taxon>Arachnida</taxon>
        <taxon>Araneae</taxon>
        <taxon>Araneomorphae</taxon>
        <taxon>Entelegynae</taxon>
        <taxon>Araneoidea</taxon>
        <taxon>Nephilidae</taxon>
        <taxon>Trichonephila</taxon>
        <taxon>Trichonephila inaurata</taxon>
    </lineage>
</organism>
<name>A0A8X6WVH6_9ARAC</name>
<reference evidence="1" key="1">
    <citation type="submission" date="2020-08" db="EMBL/GenBank/DDBJ databases">
        <title>Multicomponent nature underlies the extraordinary mechanical properties of spider dragline silk.</title>
        <authorList>
            <person name="Kono N."/>
            <person name="Nakamura H."/>
            <person name="Mori M."/>
            <person name="Yoshida Y."/>
            <person name="Ohtoshi R."/>
            <person name="Malay A.D."/>
            <person name="Moran D.A.P."/>
            <person name="Tomita M."/>
            <person name="Numata K."/>
            <person name="Arakawa K."/>
        </authorList>
    </citation>
    <scope>NUCLEOTIDE SEQUENCE</scope>
</reference>
<dbReference type="Proteomes" id="UP000886998">
    <property type="component" value="Unassembled WGS sequence"/>
</dbReference>
<protein>
    <submittedName>
        <fullName evidence="1">Uncharacterized protein</fullName>
    </submittedName>
</protein>